<feature type="domain" description="CRAL-TRIO" evidence="2">
    <location>
        <begin position="91"/>
        <end position="259"/>
    </location>
</feature>
<dbReference type="Pfam" id="PF00650">
    <property type="entry name" value="CRAL_TRIO"/>
    <property type="match status" value="1"/>
</dbReference>
<dbReference type="EMBL" id="DF237413">
    <property type="protein sequence ID" value="GAQ88853.1"/>
    <property type="molecule type" value="Genomic_DNA"/>
</dbReference>
<sequence length="337" mass="37718">MATSTFSCPDLTDTQSVNLEAMRSKLATLDEAFQASFEVLAQGEPDRSLMRFLWAREWHVDKAFSMLVDCLKWRRKYGTDTILQRPLEEAKMRAIRNGFHVGMSGYDKQGHPVIFVKVGPSKCGGATVDDYVKAHVQFSEWRDRVLCAEASKRCGRPITTTTRILDCTGLTLGHLANLNLLNAMSKIDEFNYPEKANAYYLVNVPYVFTAIWKVVKPLLQPRTINRVKVLSGNGLDTLRQFIDEEHIPVFLRDPKSSVDCTSLDCSLHRRFWAYLQEQAAAAPPAARQEEAAAAAGHAHVETPKKRHHRFSLRKGPEEGKQAADSGAVAPEPSHGAH</sequence>
<evidence type="ECO:0000259" key="2">
    <source>
        <dbReference type="PROSITE" id="PS50191"/>
    </source>
</evidence>
<dbReference type="Pfam" id="PF03765">
    <property type="entry name" value="CRAL_TRIO_N"/>
    <property type="match status" value="1"/>
</dbReference>
<feature type="region of interest" description="Disordered" evidence="1">
    <location>
        <begin position="285"/>
        <end position="337"/>
    </location>
</feature>
<gene>
    <name evidence="3" type="ORF">KFL_004640100</name>
</gene>
<dbReference type="AlphaFoldDB" id="A0A1Y1IE31"/>
<name>A0A1Y1IE31_KLENI</name>
<evidence type="ECO:0000313" key="4">
    <source>
        <dbReference type="Proteomes" id="UP000054558"/>
    </source>
</evidence>
<dbReference type="PANTHER" id="PTHR46226">
    <property type="entry name" value="CRAL-TRIO DOMAIN-CONTAINING PROTEIN"/>
    <property type="match status" value="1"/>
</dbReference>
<protein>
    <submittedName>
        <fullName evidence="3">Sec14p-like phosphatidylinositol transfer family protein</fullName>
    </submittedName>
</protein>
<dbReference type="InterPro" id="IPR036273">
    <property type="entry name" value="CRAL/TRIO_N_dom_sf"/>
</dbReference>
<dbReference type="InterPro" id="IPR001251">
    <property type="entry name" value="CRAL-TRIO_dom"/>
</dbReference>
<evidence type="ECO:0000313" key="3">
    <source>
        <dbReference type="EMBL" id="GAQ88853.1"/>
    </source>
</evidence>
<dbReference type="OMA" id="WHVSKAR"/>
<dbReference type="Gene3D" id="3.40.525.10">
    <property type="entry name" value="CRAL-TRIO lipid binding domain"/>
    <property type="match status" value="1"/>
</dbReference>
<proteinExistence type="predicted"/>
<evidence type="ECO:0000256" key="1">
    <source>
        <dbReference type="SAM" id="MobiDB-lite"/>
    </source>
</evidence>
<dbReference type="OrthoDB" id="1434354at2759"/>
<dbReference type="PROSITE" id="PS50191">
    <property type="entry name" value="CRAL_TRIO"/>
    <property type="match status" value="1"/>
</dbReference>
<dbReference type="SUPFAM" id="SSF46938">
    <property type="entry name" value="CRAL/TRIO N-terminal domain"/>
    <property type="match status" value="1"/>
</dbReference>
<dbReference type="Proteomes" id="UP000054558">
    <property type="component" value="Unassembled WGS sequence"/>
</dbReference>
<dbReference type="InterPro" id="IPR036865">
    <property type="entry name" value="CRAL-TRIO_dom_sf"/>
</dbReference>
<dbReference type="SMART" id="SM01100">
    <property type="entry name" value="CRAL_TRIO_N"/>
    <property type="match status" value="1"/>
</dbReference>
<dbReference type="SUPFAM" id="SSF52087">
    <property type="entry name" value="CRAL/TRIO domain"/>
    <property type="match status" value="1"/>
</dbReference>
<keyword evidence="4" id="KW-1185">Reference proteome</keyword>
<dbReference type="PANTHER" id="PTHR46226:SF6">
    <property type="entry name" value="SEC14P-LIKE PHOSPHATIDYLINOSITOL TRANSFER FAMILY PROTEIN"/>
    <property type="match status" value="1"/>
</dbReference>
<dbReference type="InterPro" id="IPR011074">
    <property type="entry name" value="CRAL/TRIO_N_dom"/>
</dbReference>
<feature type="compositionally biased region" description="Low complexity" evidence="1">
    <location>
        <begin position="285"/>
        <end position="295"/>
    </location>
</feature>
<organism evidence="3 4">
    <name type="scientific">Klebsormidium nitens</name>
    <name type="common">Green alga</name>
    <name type="synonym">Ulothrix nitens</name>
    <dbReference type="NCBI Taxonomy" id="105231"/>
    <lineage>
        <taxon>Eukaryota</taxon>
        <taxon>Viridiplantae</taxon>
        <taxon>Streptophyta</taxon>
        <taxon>Klebsormidiophyceae</taxon>
        <taxon>Klebsormidiales</taxon>
        <taxon>Klebsormidiaceae</taxon>
        <taxon>Klebsormidium</taxon>
    </lineage>
</organism>
<dbReference type="CDD" id="cd00170">
    <property type="entry name" value="SEC14"/>
    <property type="match status" value="1"/>
</dbReference>
<dbReference type="STRING" id="105231.A0A1Y1IE31"/>
<reference evidence="3 4" key="1">
    <citation type="journal article" date="2014" name="Nat. Commun.">
        <title>Klebsormidium flaccidum genome reveals primary factors for plant terrestrial adaptation.</title>
        <authorList>
            <person name="Hori K."/>
            <person name="Maruyama F."/>
            <person name="Fujisawa T."/>
            <person name="Togashi T."/>
            <person name="Yamamoto N."/>
            <person name="Seo M."/>
            <person name="Sato S."/>
            <person name="Yamada T."/>
            <person name="Mori H."/>
            <person name="Tajima N."/>
            <person name="Moriyama T."/>
            <person name="Ikeuchi M."/>
            <person name="Watanabe M."/>
            <person name="Wada H."/>
            <person name="Kobayashi K."/>
            <person name="Saito M."/>
            <person name="Masuda T."/>
            <person name="Sasaki-Sekimoto Y."/>
            <person name="Mashiguchi K."/>
            <person name="Awai K."/>
            <person name="Shimojima M."/>
            <person name="Masuda S."/>
            <person name="Iwai M."/>
            <person name="Nobusawa T."/>
            <person name="Narise T."/>
            <person name="Kondo S."/>
            <person name="Saito H."/>
            <person name="Sato R."/>
            <person name="Murakawa M."/>
            <person name="Ihara Y."/>
            <person name="Oshima-Yamada Y."/>
            <person name="Ohtaka K."/>
            <person name="Satoh M."/>
            <person name="Sonobe K."/>
            <person name="Ishii M."/>
            <person name="Ohtani R."/>
            <person name="Kanamori-Sato M."/>
            <person name="Honoki R."/>
            <person name="Miyazaki D."/>
            <person name="Mochizuki H."/>
            <person name="Umetsu J."/>
            <person name="Higashi K."/>
            <person name="Shibata D."/>
            <person name="Kamiya Y."/>
            <person name="Sato N."/>
            <person name="Nakamura Y."/>
            <person name="Tabata S."/>
            <person name="Ida S."/>
            <person name="Kurokawa K."/>
            <person name="Ohta H."/>
        </authorList>
    </citation>
    <scope>NUCLEOTIDE SEQUENCE [LARGE SCALE GENOMIC DNA]</scope>
    <source>
        <strain evidence="3 4">NIES-2285</strain>
    </source>
</reference>
<dbReference type="SMART" id="SM00516">
    <property type="entry name" value="SEC14"/>
    <property type="match status" value="1"/>
</dbReference>
<accession>A0A1Y1IE31</accession>